<organism evidence="2 3">
    <name type="scientific">Oscillochloris trichoides DG-6</name>
    <dbReference type="NCBI Taxonomy" id="765420"/>
    <lineage>
        <taxon>Bacteria</taxon>
        <taxon>Bacillati</taxon>
        <taxon>Chloroflexota</taxon>
        <taxon>Chloroflexia</taxon>
        <taxon>Chloroflexales</taxon>
        <taxon>Chloroflexineae</taxon>
        <taxon>Oscillochloridaceae</taxon>
        <taxon>Oscillochloris</taxon>
    </lineage>
</organism>
<protein>
    <submittedName>
        <fullName evidence="2">Uncharacterized protein</fullName>
    </submittedName>
</protein>
<evidence type="ECO:0000313" key="2">
    <source>
        <dbReference type="EMBL" id="EFO81890.1"/>
    </source>
</evidence>
<feature type="region of interest" description="Disordered" evidence="1">
    <location>
        <begin position="51"/>
        <end position="89"/>
    </location>
</feature>
<evidence type="ECO:0000256" key="1">
    <source>
        <dbReference type="SAM" id="MobiDB-lite"/>
    </source>
</evidence>
<gene>
    <name evidence="2" type="ORF">OSCT_0287</name>
</gene>
<dbReference type="HOGENOM" id="CLU_2094393_0_0_0"/>
<comment type="caution">
    <text evidence="2">The sequence shown here is derived from an EMBL/GenBank/DDBJ whole genome shotgun (WGS) entry which is preliminary data.</text>
</comment>
<proteinExistence type="predicted"/>
<accession>E1IAD6</accession>
<dbReference type="EMBL" id="ADVR01000004">
    <property type="protein sequence ID" value="EFO81890.1"/>
    <property type="molecule type" value="Genomic_DNA"/>
</dbReference>
<reference evidence="2 3" key="1">
    <citation type="journal article" date="2011" name="J. Bacteriol.">
        <title>Draft genome sequence of the anoxygenic filamentous phototrophic bacterium Oscillochloris trichoides subsp. DG-6.</title>
        <authorList>
            <person name="Kuznetsov B.B."/>
            <person name="Ivanovsky R.N."/>
            <person name="Keppen O.I."/>
            <person name="Sukhacheva M.V."/>
            <person name="Bumazhkin B.K."/>
            <person name="Patutina E.O."/>
            <person name="Beletsky A.V."/>
            <person name="Mardanov A.V."/>
            <person name="Baslerov R.V."/>
            <person name="Panteleeva A.N."/>
            <person name="Kolganova T.V."/>
            <person name="Ravin N.V."/>
            <person name="Skryabin K.G."/>
        </authorList>
    </citation>
    <scope>NUCLEOTIDE SEQUENCE [LARGE SCALE GENOMIC DNA]</scope>
    <source>
        <strain evidence="2 3">DG-6</strain>
    </source>
</reference>
<sequence length="116" mass="12320">MEATIQAAARNRRISWRSNALASVAVPKASNPPGGLKLRWLRSQVAPAVARVPKASNPPGGLKPRTPRPCPRRNSSVPKASNPPGGLKQEEATLGCSVRYCSESLKSARRIETGIG</sequence>
<evidence type="ECO:0000313" key="3">
    <source>
        <dbReference type="Proteomes" id="UP000054010"/>
    </source>
</evidence>
<keyword evidence="3" id="KW-1185">Reference proteome</keyword>
<dbReference type="AlphaFoldDB" id="E1IAD6"/>
<dbReference type="Proteomes" id="UP000054010">
    <property type="component" value="Unassembled WGS sequence"/>
</dbReference>
<name>E1IAD6_9CHLR</name>